<reference evidence="3" key="1">
    <citation type="journal article" date="2013" name="ISME J.">
        <title>A small predatory core genome in the divergent marine Bacteriovorax marinus SJ and the terrestrial Bdellovibrio bacteriovorus.</title>
        <authorList>
            <person name="Crossman L.C."/>
            <person name="Chen H."/>
            <person name="Cerdeno-Tarraga A.M."/>
            <person name="Brooks K."/>
            <person name="Quail M.A."/>
            <person name="Pineiro S.A."/>
            <person name="Hobley L."/>
            <person name="Sockett R.E."/>
            <person name="Bentley S.D."/>
            <person name="Parkhill J."/>
            <person name="Williams H.N."/>
            <person name="Stine O.C."/>
        </authorList>
    </citation>
    <scope>NUCLEOTIDE SEQUENCE [LARGE SCALE GENOMIC DNA]</scope>
    <source>
        <strain evidence="3">ATCC BAA-682 / DSM 15412 / SJ</strain>
    </source>
</reference>
<dbReference type="PANTHER" id="PTHR30087:SF1">
    <property type="entry name" value="HYPOTHETICAL CYTOSOLIC PROTEIN"/>
    <property type="match status" value="1"/>
</dbReference>
<dbReference type="PATRIC" id="fig|862908.3.peg.2500"/>
<dbReference type="STRING" id="862908.BMS_2618"/>
<evidence type="ECO:0000313" key="2">
    <source>
        <dbReference type="EMBL" id="CBW27402.1"/>
    </source>
</evidence>
<dbReference type="RefSeq" id="WP_014245178.1">
    <property type="nucleotide sequence ID" value="NC_016620.1"/>
</dbReference>
<dbReference type="Pfam" id="PF04463">
    <property type="entry name" value="2-thiour_desulf"/>
    <property type="match status" value="1"/>
</dbReference>
<evidence type="ECO:0000259" key="1">
    <source>
        <dbReference type="Pfam" id="PF08349"/>
    </source>
</evidence>
<dbReference type="eggNOG" id="COG1683">
    <property type="taxonomic scope" value="Bacteria"/>
</dbReference>
<evidence type="ECO:0000313" key="3">
    <source>
        <dbReference type="Proteomes" id="UP000008963"/>
    </source>
</evidence>
<name>E1X658_HALMS</name>
<gene>
    <name evidence="2" type="ordered locus">BMS_2618</name>
</gene>
<protein>
    <recommendedName>
        <fullName evidence="1">DUF1722 domain-containing protein</fullName>
    </recommendedName>
</protein>
<dbReference type="KEGG" id="bmx:BMS_2618"/>
<feature type="domain" description="DUF1722" evidence="1">
    <location>
        <begin position="194"/>
        <end position="310"/>
    </location>
</feature>
<dbReference type="AlphaFoldDB" id="E1X658"/>
<dbReference type="Pfam" id="PF08349">
    <property type="entry name" value="DUF1722"/>
    <property type="match status" value="1"/>
</dbReference>
<dbReference type="InterPro" id="IPR013560">
    <property type="entry name" value="DUF1722"/>
</dbReference>
<sequence>MEANQKPKIAISSCLLGNLVRYDKNHCKDNWIVNELSKYVELVPICPEMRMGLGVPREEIHLYHRPGEKDKVRLKKKFDGQDLTRLAEETYAMMNEDIREVEYDGMILTKKSPSCGIDRVKTIEEGRPDKVTWSTGLFAKNILENFPSLPIIDSGRLLNKDLRENFLKSVFAHFRFKQVEKNLSSFQDFHKRYKYILMDHSPSSLKSLGQIVANASLETIDRDFNKYYKLFFKTMSTPSTSQKRCNTLQHFMGYFKKHIDTDEKREILILLEDLRKDIIKYSVILKYFDLLTKKYKVNYLDIQYYFSPYPKELKLLKDI</sequence>
<dbReference type="OrthoDB" id="495783at2"/>
<dbReference type="Proteomes" id="UP000008963">
    <property type="component" value="Chromosome"/>
</dbReference>
<keyword evidence="3" id="KW-1185">Reference proteome</keyword>
<dbReference type="InterPro" id="IPR007553">
    <property type="entry name" value="2-thiour_desulf"/>
</dbReference>
<proteinExistence type="predicted"/>
<dbReference type="EMBL" id="FQ312005">
    <property type="protein sequence ID" value="CBW27402.1"/>
    <property type="molecule type" value="Genomic_DNA"/>
</dbReference>
<dbReference type="eggNOG" id="COG3272">
    <property type="taxonomic scope" value="Bacteria"/>
</dbReference>
<accession>E1X658</accession>
<organism evidence="2 3">
    <name type="scientific">Halobacteriovorax marinus (strain ATCC BAA-682 / DSM 15412 / SJ)</name>
    <name type="common">Bacteriovorax marinus</name>
    <dbReference type="NCBI Taxonomy" id="862908"/>
    <lineage>
        <taxon>Bacteria</taxon>
        <taxon>Pseudomonadati</taxon>
        <taxon>Bdellovibrionota</taxon>
        <taxon>Bacteriovoracia</taxon>
        <taxon>Bacteriovoracales</taxon>
        <taxon>Halobacteriovoraceae</taxon>
        <taxon>Halobacteriovorax</taxon>
    </lineage>
</organism>
<dbReference type="HOGENOM" id="CLU_076318_0_1_7"/>
<dbReference type="PANTHER" id="PTHR30087">
    <property type="entry name" value="INNER MEMBRANE PROTEIN"/>
    <property type="match status" value="1"/>
</dbReference>